<dbReference type="Proteomes" id="UP001066276">
    <property type="component" value="Chromosome 6"/>
</dbReference>
<gene>
    <name evidence="2" type="ORF">NDU88_003065</name>
</gene>
<name>A0AAV7Q8Z1_PLEWA</name>
<evidence type="ECO:0000313" key="3">
    <source>
        <dbReference type="Proteomes" id="UP001066276"/>
    </source>
</evidence>
<sequence>MPPKKRGGGRGSPPFCLFSPILLSAGSARIEARSSCSIRGLAGRVGEEGEQSTAPGCRGPERADPALGPPHPTSVPGARDDRPPQPPPHLLLILCTGSRFVGHLLYAAGVPRSGRRGFIHVQQRFGCSFVPGSP</sequence>
<protein>
    <submittedName>
        <fullName evidence="2">Uncharacterized protein</fullName>
    </submittedName>
</protein>
<comment type="caution">
    <text evidence="2">The sequence shown here is derived from an EMBL/GenBank/DDBJ whole genome shotgun (WGS) entry which is preliminary data.</text>
</comment>
<dbReference type="AlphaFoldDB" id="A0AAV7Q8Z1"/>
<evidence type="ECO:0000313" key="2">
    <source>
        <dbReference type="EMBL" id="KAJ1136650.1"/>
    </source>
</evidence>
<evidence type="ECO:0000256" key="1">
    <source>
        <dbReference type="SAM" id="MobiDB-lite"/>
    </source>
</evidence>
<organism evidence="2 3">
    <name type="scientific">Pleurodeles waltl</name>
    <name type="common">Iberian ribbed newt</name>
    <dbReference type="NCBI Taxonomy" id="8319"/>
    <lineage>
        <taxon>Eukaryota</taxon>
        <taxon>Metazoa</taxon>
        <taxon>Chordata</taxon>
        <taxon>Craniata</taxon>
        <taxon>Vertebrata</taxon>
        <taxon>Euteleostomi</taxon>
        <taxon>Amphibia</taxon>
        <taxon>Batrachia</taxon>
        <taxon>Caudata</taxon>
        <taxon>Salamandroidea</taxon>
        <taxon>Salamandridae</taxon>
        <taxon>Pleurodelinae</taxon>
        <taxon>Pleurodeles</taxon>
    </lineage>
</organism>
<reference evidence="2" key="1">
    <citation type="journal article" date="2022" name="bioRxiv">
        <title>Sequencing and chromosome-scale assembly of the giantPleurodeles waltlgenome.</title>
        <authorList>
            <person name="Brown T."/>
            <person name="Elewa A."/>
            <person name="Iarovenko S."/>
            <person name="Subramanian E."/>
            <person name="Araus A.J."/>
            <person name="Petzold A."/>
            <person name="Susuki M."/>
            <person name="Suzuki K.-i.T."/>
            <person name="Hayashi T."/>
            <person name="Toyoda A."/>
            <person name="Oliveira C."/>
            <person name="Osipova E."/>
            <person name="Leigh N.D."/>
            <person name="Simon A."/>
            <person name="Yun M.H."/>
        </authorList>
    </citation>
    <scope>NUCLEOTIDE SEQUENCE</scope>
    <source>
        <strain evidence="2">20211129_DDA</strain>
        <tissue evidence="2">Liver</tissue>
    </source>
</reference>
<proteinExistence type="predicted"/>
<keyword evidence="3" id="KW-1185">Reference proteome</keyword>
<feature type="region of interest" description="Disordered" evidence="1">
    <location>
        <begin position="40"/>
        <end position="89"/>
    </location>
</feature>
<accession>A0AAV7Q8Z1</accession>
<dbReference type="EMBL" id="JANPWB010000010">
    <property type="protein sequence ID" value="KAJ1136650.1"/>
    <property type="molecule type" value="Genomic_DNA"/>
</dbReference>